<keyword evidence="3" id="KW-1185">Reference proteome</keyword>
<accession>A0ABQ4X642</accession>
<reference evidence="2" key="1">
    <citation type="journal article" date="2022" name="Int. J. Mol. Sci.">
        <title>Draft Genome of Tanacetum Coccineum: Genomic Comparison of Closely Related Tanacetum-Family Plants.</title>
        <authorList>
            <person name="Yamashiro T."/>
            <person name="Shiraishi A."/>
            <person name="Nakayama K."/>
            <person name="Satake H."/>
        </authorList>
    </citation>
    <scope>NUCLEOTIDE SEQUENCE</scope>
</reference>
<protein>
    <recommendedName>
        <fullName evidence="4">Gag-Pol polyprotein</fullName>
    </recommendedName>
</protein>
<sequence length="266" mass="30817">MSTSSAHQQSLVDAEFETRPPMLERGSYIPWKSRFRSYLNQNRETQKFLNHSIDKGPYVFKKIQPDPNQPKRDETEDDLTGDNLKKYEANIEAMNLILIPIKNDIYNSMDSSGKSLVLVYNRFSQLMNDLTRNNIKLPNVTINTKILNCLQPEWYKYVTSVCLAKNVRDAPYDDLFDYLQQYEKLVIATRLKKAAKTYDPLTLVAYTTFSSRSSHPYYVTHPPFVVDYDDDYQGDTFQNDPEDPLTSAIMLLAHAITQHYSTPTNN</sequence>
<organism evidence="2 3">
    <name type="scientific">Tanacetum coccineum</name>
    <dbReference type="NCBI Taxonomy" id="301880"/>
    <lineage>
        <taxon>Eukaryota</taxon>
        <taxon>Viridiplantae</taxon>
        <taxon>Streptophyta</taxon>
        <taxon>Embryophyta</taxon>
        <taxon>Tracheophyta</taxon>
        <taxon>Spermatophyta</taxon>
        <taxon>Magnoliopsida</taxon>
        <taxon>eudicotyledons</taxon>
        <taxon>Gunneridae</taxon>
        <taxon>Pentapetalae</taxon>
        <taxon>asterids</taxon>
        <taxon>campanulids</taxon>
        <taxon>Asterales</taxon>
        <taxon>Asteraceae</taxon>
        <taxon>Asteroideae</taxon>
        <taxon>Anthemideae</taxon>
        <taxon>Anthemidinae</taxon>
        <taxon>Tanacetum</taxon>
    </lineage>
</organism>
<reference evidence="2" key="2">
    <citation type="submission" date="2022-01" db="EMBL/GenBank/DDBJ databases">
        <authorList>
            <person name="Yamashiro T."/>
            <person name="Shiraishi A."/>
            <person name="Satake H."/>
            <person name="Nakayama K."/>
        </authorList>
    </citation>
    <scope>NUCLEOTIDE SEQUENCE</scope>
</reference>
<evidence type="ECO:0008006" key="4">
    <source>
        <dbReference type="Google" id="ProtNLM"/>
    </source>
</evidence>
<evidence type="ECO:0000313" key="2">
    <source>
        <dbReference type="EMBL" id="GJS60340.1"/>
    </source>
</evidence>
<comment type="caution">
    <text evidence="2">The sequence shown here is derived from an EMBL/GenBank/DDBJ whole genome shotgun (WGS) entry which is preliminary data.</text>
</comment>
<evidence type="ECO:0000256" key="1">
    <source>
        <dbReference type="SAM" id="MobiDB-lite"/>
    </source>
</evidence>
<proteinExistence type="predicted"/>
<evidence type="ECO:0000313" key="3">
    <source>
        <dbReference type="Proteomes" id="UP001151760"/>
    </source>
</evidence>
<gene>
    <name evidence="2" type="ORF">Tco_0655124</name>
</gene>
<name>A0ABQ4X642_9ASTR</name>
<dbReference type="Proteomes" id="UP001151760">
    <property type="component" value="Unassembled WGS sequence"/>
</dbReference>
<dbReference type="EMBL" id="BQNB010009214">
    <property type="protein sequence ID" value="GJS60340.1"/>
    <property type="molecule type" value="Genomic_DNA"/>
</dbReference>
<feature type="region of interest" description="Disordered" evidence="1">
    <location>
        <begin position="59"/>
        <end position="81"/>
    </location>
</feature>